<evidence type="ECO:0000256" key="1">
    <source>
        <dbReference type="SAM" id="Phobius"/>
    </source>
</evidence>
<dbReference type="EMBL" id="VFLP01000006">
    <property type="protein sequence ID" value="TRX97426.1"/>
    <property type="molecule type" value="Genomic_DNA"/>
</dbReference>
<accession>A0A553IB52</accession>
<protein>
    <submittedName>
        <fullName evidence="2">Uncharacterized protein</fullName>
    </submittedName>
</protein>
<keyword evidence="1" id="KW-1133">Transmembrane helix</keyword>
<dbReference type="Proteomes" id="UP000319160">
    <property type="component" value="Unassembled WGS sequence"/>
</dbReference>
<evidence type="ECO:0000313" key="2">
    <source>
        <dbReference type="EMBL" id="TRX97426.1"/>
    </source>
</evidence>
<proteinExistence type="predicted"/>
<keyword evidence="1" id="KW-0812">Transmembrane</keyword>
<feature type="transmembrane region" description="Helical" evidence="1">
    <location>
        <begin position="165"/>
        <end position="186"/>
    </location>
</feature>
<evidence type="ECO:0000313" key="3">
    <source>
        <dbReference type="Proteomes" id="UP000319160"/>
    </source>
</evidence>
<reference evidence="3" key="1">
    <citation type="submission" date="2019-06" db="EMBL/GenBank/DDBJ databases">
        <title>Draft genome sequence of the griseofulvin-producing fungus Xylaria cubensis strain G536.</title>
        <authorList>
            <person name="Mead M.E."/>
            <person name="Raja H.A."/>
            <person name="Steenwyk J.L."/>
            <person name="Knowles S.L."/>
            <person name="Oberlies N.H."/>
            <person name="Rokas A."/>
        </authorList>
    </citation>
    <scope>NUCLEOTIDE SEQUENCE [LARGE SCALE GENOMIC DNA]</scope>
    <source>
        <strain evidence="3">G536</strain>
    </source>
</reference>
<keyword evidence="3" id="KW-1185">Reference proteome</keyword>
<name>A0A553IB52_9PEZI</name>
<sequence length="218" mass="24880">MAYHTTIFEDARRIYPTRSFFPMHGPIAGNLATPYFLPSSRLFSIDSQEELDRRAAANAAWAARQRELYAMPGGPLTPEMRSWNGRRVVVPPPSRGPSIISTVGSMFTAKMNAVTSAMTVELPDGRPLDRAQLALWLDRGYYHFLQYWRAAVIELRFIIAEIKRILLFLFTIGIIFAVMLKVAMMFNEDPGEVEWVFEKEYRSWSVVPCQGPVATLHY</sequence>
<gene>
    <name evidence="2" type="ORF">FHL15_001704</name>
</gene>
<keyword evidence="1" id="KW-0472">Membrane</keyword>
<dbReference type="OrthoDB" id="4769139at2759"/>
<organism evidence="2 3">
    <name type="scientific">Xylaria flabelliformis</name>
    <dbReference type="NCBI Taxonomy" id="2512241"/>
    <lineage>
        <taxon>Eukaryota</taxon>
        <taxon>Fungi</taxon>
        <taxon>Dikarya</taxon>
        <taxon>Ascomycota</taxon>
        <taxon>Pezizomycotina</taxon>
        <taxon>Sordariomycetes</taxon>
        <taxon>Xylariomycetidae</taxon>
        <taxon>Xylariales</taxon>
        <taxon>Xylariaceae</taxon>
        <taxon>Xylaria</taxon>
    </lineage>
</organism>
<comment type="caution">
    <text evidence="2">The sequence shown here is derived from an EMBL/GenBank/DDBJ whole genome shotgun (WGS) entry which is preliminary data.</text>
</comment>
<dbReference type="AlphaFoldDB" id="A0A553IB52"/>